<dbReference type="InterPro" id="IPR029058">
    <property type="entry name" value="AB_hydrolase_fold"/>
</dbReference>
<name>A0A367Y7G7_9MICO</name>
<evidence type="ECO:0000259" key="1">
    <source>
        <dbReference type="Pfam" id="PF12146"/>
    </source>
</evidence>
<comment type="caution">
    <text evidence="2">The sequence shown here is derived from an EMBL/GenBank/DDBJ whole genome shotgun (WGS) entry which is preliminary data.</text>
</comment>
<evidence type="ECO:0000313" key="3">
    <source>
        <dbReference type="Proteomes" id="UP000253508"/>
    </source>
</evidence>
<dbReference type="Proteomes" id="UP000253508">
    <property type="component" value="Unassembled WGS sequence"/>
</dbReference>
<sequence>MVAIFAVAILALGIAAWGVTSAFVARMTTWKPRARTVTVVGAARDHVELAPGRYAQEPGRMTLVWGDGSAHVGAPVRHEGRIIRPVIRSTAPIPQAVVDVTPDPGATPDVAGDYTDVSIPTPVGEMPGWLYGDEGDSWAIHVHGVRSNRMNTLWGVPPAREAGYRSLSIAYRGAPDGRAARCRAGMGAVEVEDVVSAIAYAAERGASKILLFGWSMGASAALLATERSPHRDLISGLVLVAPAVSWRHIMRAGARRMRLPGWVSRVVEAAVQTPIVARAVGMPTYVDLDDLDWLAPGRLTRPTLIFGSRGDTNVPFALLEEFAAGNPGHVALHEVAACTHGWEPNVDPDRYEATVAAWIREVAPARR</sequence>
<keyword evidence="3" id="KW-1185">Reference proteome</keyword>
<reference evidence="2 3" key="1">
    <citation type="submission" date="2018-07" db="EMBL/GenBank/DDBJ databases">
        <title>Microbacterium endoborsara sp. nov., a novel actinobacterium isolated from Borszczowia aralocaspica.</title>
        <authorList>
            <person name="An D."/>
        </authorList>
    </citation>
    <scope>NUCLEOTIDE SEQUENCE [LARGE SCALE GENOMIC DNA]</scope>
    <source>
        <strain evidence="2 3">C1.15228</strain>
    </source>
</reference>
<dbReference type="SUPFAM" id="SSF53474">
    <property type="entry name" value="alpha/beta-Hydrolases"/>
    <property type="match status" value="1"/>
</dbReference>
<dbReference type="GO" id="GO:0016787">
    <property type="term" value="F:hydrolase activity"/>
    <property type="evidence" value="ECO:0007669"/>
    <property type="project" value="UniProtKB-KW"/>
</dbReference>
<dbReference type="Pfam" id="PF12146">
    <property type="entry name" value="Hydrolase_4"/>
    <property type="match status" value="1"/>
</dbReference>
<organism evidence="2 3">
    <name type="scientific">Microbacterium sorbitolivorans</name>
    <dbReference type="NCBI Taxonomy" id="1867410"/>
    <lineage>
        <taxon>Bacteria</taxon>
        <taxon>Bacillati</taxon>
        <taxon>Actinomycetota</taxon>
        <taxon>Actinomycetes</taxon>
        <taxon>Micrococcales</taxon>
        <taxon>Microbacteriaceae</taxon>
        <taxon>Microbacterium</taxon>
    </lineage>
</organism>
<evidence type="ECO:0000313" key="2">
    <source>
        <dbReference type="EMBL" id="RCK61560.1"/>
    </source>
</evidence>
<gene>
    <name evidence="2" type="ORF">DTO57_02695</name>
</gene>
<dbReference type="OrthoDB" id="8111537at2"/>
<keyword evidence="2" id="KW-0378">Hydrolase</keyword>
<dbReference type="AlphaFoldDB" id="A0A367Y7G7"/>
<protein>
    <submittedName>
        <fullName evidence="2">Alpha/beta fold hydrolase</fullName>
    </submittedName>
</protein>
<dbReference type="InterPro" id="IPR022742">
    <property type="entry name" value="Hydrolase_4"/>
</dbReference>
<dbReference type="RefSeq" id="WP_114116665.1">
    <property type="nucleotide sequence ID" value="NZ_BMHU01000001.1"/>
</dbReference>
<feature type="domain" description="Serine aminopeptidase S33" evidence="1">
    <location>
        <begin position="163"/>
        <end position="256"/>
    </location>
</feature>
<dbReference type="EMBL" id="QORO01000001">
    <property type="protein sequence ID" value="RCK61560.1"/>
    <property type="molecule type" value="Genomic_DNA"/>
</dbReference>
<proteinExistence type="predicted"/>
<dbReference type="Gene3D" id="3.40.50.1820">
    <property type="entry name" value="alpha/beta hydrolase"/>
    <property type="match status" value="1"/>
</dbReference>
<accession>A0A367Y7G7</accession>